<accession>A0A5Q0C100</accession>
<dbReference type="RefSeq" id="WP_153269621.1">
    <property type="nucleotide sequence ID" value="NZ_CP043498.1"/>
</dbReference>
<sequence>MSSTIDTTNLSAKDLKMLNGVLASCGYSDNISGSLTDELNVACKLIIRLFHQGIREPAHLAGALHRNFGKPLAALNSIYVKGLHRYAIQGITPLRGRRVHTNPPSAGHASIIVDR</sequence>
<protein>
    <submittedName>
        <fullName evidence="1">Uncharacterized protein</fullName>
    </submittedName>
</protein>
<reference evidence="1 2" key="1">
    <citation type="submission" date="2019-08" db="EMBL/GenBank/DDBJ databases">
        <title>Prosopis cineraria nodule microbiome.</title>
        <authorList>
            <person name="Ali R."/>
            <person name="Chaluvadi S.R."/>
            <person name="Wang X."/>
        </authorList>
    </citation>
    <scope>NUCLEOTIDE SEQUENCE [LARGE SCALE GENOMIC DNA]</scope>
    <source>
        <strain evidence="1 2">BG7</strain>
    </source>
</reference>
<proteinExistence type="predicted"/>
<dbReference type="EMBL" id="CP043498">
    <property type="protein sequence ID" value="QFY59242.1"/>
    <property type="molecule type" value="Genomic_DNA"/>
</dbReference>
<organism evidence="1 2">
    <name type="scientific">Rhizobium grahamii</name>
    <dbReference type="NCBI Taxonomy" id="1120045"/>
    <lineage>
        <taxon>Bacteria</taxon>
        <taxon>Pseudomonadati</taxon>
        <taxon>Pseudomonadota</taxon>
        <taxon>Alphaproteobacteria</taxon>
        <taxon>Hyphomicrobiales</taxon>
        <taxon>Rhizobiaceae</taxon>
        <taxon>Rhizobium/Agrobacterium group</taxon>
        <taxon>Rhizobium</taxon>
    </lineage>
</organism>
<dbReference type="Proteomes" id="UP000326881">
    <property type="component" value="Chromosome"/>
</dbReference>
<gene>
    <name evidence="1" type="ORF">FZ934_01555</name>
</gene>
<dbReference type="AlphaFoldDB" id="A0A5Q0C100"/>
<keyword evidence="2" id="KW-1185">Reference proteome</keyword>
<evidence type="ECO:0000313" key="2">
    <source>
        <dbReference type="Proteomes" id="UP000326881"/>
    </source>
</evidence>
<dbReference type="KEGG" id="rgr:FZ934_01555"/>
<evidence type="ECO:0000313" key="1">
    <source>
        <dbReference type="EMBL" id="QFY59242.1"/>
    </source>
</evidence>
<dbReference type="OrthoDB" id="8283260at2"/>
<name>A0A5Q0C100_9HYPH</name>